<proteinExistence type="predicted"/>
<organism evidence="1">
    <name type="scientific">marine sediment metagenome</name>
    <dbReference type="NCBI Taxonomy" id="412755"/>
    <lineage>
        <taxon>unclassified sequences</taxon>
        <taxon>metagenomes</taxon>
        <taxon>ecological metagenomes</taxon>
    </lineage>
</organism>
<dbReference type="AlphaFoldDB" id="A0A0F8YI19"/>
<reference evidence="1" key="1">
    <citation type="journal article" date="2015" name="Nature">
        <title>Complex archaea that bridge the gap between prokaryotes and eukaryotes.</title>
        <authorList>
            <person name="Spang A."/>
            <person name="Saw J.H."/>
            <person name="Jorgensen S.L."/>
            <person name="Zaremba-Niedzwiedzka K."/>
            <person name="Martijn J."/>
            <person name="Lind A.E."/>
            <person name="van Eijk R."/>
            <person name="Schleper C."/>
            <person name="Guy L."/>
            <person name="Ettema T.J."/>
        </authorList>
    </citation>
    <scope>NUCLEOTIDE SEQUENCE</scope>
</reference>
<gene>
    <name evidence="1" type="ORF">LCGC14_2894690</name>
</gene>
<dbReference type="EMBL" id="LAZR01056821">
    <property type="protein sequence ID" value="KKK73355.1"/>
    <property type="molecule type" value="Genomic_DNA"/>
</dbReference>
<sequence>EEVWGEQWSGGTYVEGQFVDRNQFRSSAFNIAHPLPSTPEPTPPTATLQTLRSAQLAAGLFLEVEAKLAINISVPRRTRDQVRWMLGGTTPRVSSTRELLQVLYSYAASCALTGKIIDADTKQRLRYAIR</sequence>
<protein>
    <submittedName>
        <fullName evidence="1">Uncharacterized protein</fullName>
    </submittedName>
</protein>
<comment type="caution">
    <text evidence="1">The sequence shown here is derived from an EMBL/GenBank/DDBJ whole genome shotgun (WGS) entry which is preliminary data.</text>
</comment>
<feature type="non-terminal residue" evidence="1">
    <location>
        <position position="1"/>
    </location>
</feature>
<accession>A0A0F8YI19</accession>
<name>A0A0F8YI19_9ZZZZ</name>
<evidence type="ECO:0000313" key="1">
    <source>
        <dbReference type="EMBL" id="KKK73355.1"/>
    </source>
</evidence>